<dbReference type="AlphaFoldDB" id="A0A1B7L549"/>
<evidence type="ECO:0000313" key="3">
    <source>
        <dbReference type="Proteomes" id="UP000078225"/>
    </source>
</evidence>
<proteinExistence type="predicted"/>
<dbReference type="Proteomes" id="UP000078225">
    <property type="component" value="Unassembled WGS sequence"/>
</dbReference>
<sequence>MTWSDIAIKNSIWPPVIYYIVSIVVGVLLFVGKYYVHRRANLAGFLLYAFFVITITTVQFCLMRFGADFAKDILRIDLDVYGYESIFNGTYIFAIIYGLALPTKLKCS</sequence>
<protein>
    <submittedName>
        <fullName evidence="2">Uncharacterized protein</fullName>
    </submittedName>
</protein>
<name>A0A1B7L549_9ENTR</name>
<keyword evidence="3" id="KW-1185">Reference proteome</keyword>
<comment type="caution">
    <text evidence="2">The sequence shown here is derived from an EMBL/GenBank/DDBJ whole genome shotgun (WGS) entry which is preliminary data.</text>
</comment>
<dbReference type="RefSeq" id="WP_064597051.1">
    <property type="nucleotide sequence ID" value="NZ_CP134782.1"/>
</dbReference>
<evidence type="ECO:0000313" key="2">
    <source>
        <dbReference type="EMBL" id="OAT77418.1"/>
    </source>
</evidence>
<feature type="transmembrane region" description="Helical" evidence="1">
    <location>
        <begin position="85"/>
        <end position="103"/>
    </location>
</feature>
<gene>
    <name evidence="2" type="ORF">A9B99_22005</name>
</gene>
<feature type="transmembrane region" description="Helical" evidence="1">
    <location>
        <begin position="43"/>
        <end position="65"/>
    </location>
</feature>
<keyword evidence="1" id="KW-0472">Membrane</keyword>
<feature type="transmembrane region" description="Helical" evidence="1">
    <location>
        <begin position="12"/>
        <end position="31"/>
    </location>
</feature>
<dbReference type="STRING" id="1691903.A9B99_22005"/>
<accession>A0A1B7L549</accession>
<keyword evidence="1" id="KW-1133">Transmembrane helix</keyword>
<reference evidence="3" key="1">
    <citation type="submission" date="2016-05" db="EMBL/GenBank/DDBJ databases">
        <authorList>
            <person name="Behera P."/>
            <person name="Vaishampayan P."/>
            <person name="Singh N."/>
            <person name="Raina V."/>
            <person name="Suar M."/>
            <person name="Pattnaik A."/>
            <person name="Rastogi G."/>
        </authorList>
    </citation>
    <scope>NUCLEOTIDE SEQUENCE [LARGE SCALE GENOMIC DNA]</scope>
    <source>
        <strain evidence="3">MP23</strain>
    </source>
</reference>
<dbReference type="OrthoDB" id="9899163at2"/>
<keyword evidence="1" id="KW-0812">Transmembrane</keyword>
<organism evidence="2 3">
    <name type="scientific">Mangrovibacter phragmitis</name>
    <dbReference type="NCBI Taxonomy" id="1691903"/>
    <lineage>
        <taxon>Bacteria</taxon>
        <taxon>Pseudomonadati</taxon>
        <taxon>Pseudomonadota</taxon>
        <taxon>Gammaproteobacteria</taxon>
        <taxon>Enterobacterales</taxon>
        <taxon>Enterobacteriaceae</taxon>
        <taxon>Mangrovibacter</taxon>
    </lineage>
</organism>
<dbReference type="EMBL" id="LYRP01000009">
    <property type="protein sequence ID" value="OAT77418.1"/>
    <property type="molecule type" value="Genomic_DNA"/>
</dbReference>
<evidence type="ECO:0000256" key="1">
    <source>
        <dbReference type="SAM" id="Phobius"/>
    </source>
</evidence>